<dbReference type="InterPro" id="IPR007345">
    <property type="entry name" value="Polysacch_pyruvyl_Trfase"/>
</dbReference>
<sequence length="355" mass="41829">MKKVGIITFHWAPNYGAVLQAYALQKHLERFDIFVEDINYLPLRNILTLRFFDLYLRRFENIKKAKVMRKFRNKYLQLSPKIYFNNKGLFESQNKYDYVVAGSDQIWNESFMMTAEKNVTLSYYLNFMLDNNKRISYAASFGTNEITANIEKYGIPELKRFKAVSVREENAVAMLKSYGIDAYFVCDPTLLIPVENYEYIIQNKKDNGTVNIFNYLLRGGRESSDLTEKYIIQEACKDMSHLDKKILSVEDWLWKIKTCDLVLTDSFHCTVFAILFHKTFIAINDKNCSMNARIQTLCKRLGLEHRILESYDQNRINGLLKTTDINWEEVDRKIKEWSKESTDFLLNALEIKEKP</sequence>
<protein>
    <submittedName>
        <fullName evidence="2">Polysaccharide pyruvyl transferase family protein</fullName>
    </submittedName>
</protein>
<dbReference type="EMBL" id="JACLYY010000005">
    <property type="protein sequence ID" value="MBM6737695.1"/>
    <property type="molecule type" value="Genomic_DNA"/>
</dbReference>
<name>A0ABS2E7T4_9FIRM</name>
<gene>
    <name evidence="2" type="ORF">H7U36_06170</name>
</gene>
<keyword evidence="2" id="KW-0808">Transferase</keyword>
<dbReference type="GO" id="GO:0016740">
    <property type="term" value="F:transferase activity"/>
    <property type="evidence" value="ECO:0007669"/>
    <property type="project" value="UniProtKB-KW"/>
</dbReference>
<dbReference type="Proteomes" id="UP000716906">
    <property type="component" value="Unassembled WGS sequence"/>
</dbReference>
<dbReference type="Pfam" id="PF04230">
    <property type="entry name" value="PS_pyruv_trans"/>
    <property type="match status" value="1"/>
</dbReference>
<evidence type="ECO:0000313" key="2">
    <source>
        <dbReference type="EMBL" id="MBM6737695.1"/>
    </source>
</evidence>
<proteinExistence type="predicted"/>
<keyword evidence="3" id="KW-1185">Reference proteome</keyword>
<dbReference type="RefSeq" id="WP_205155803.1">
    <property type="nucleotide sequence ID" value="NZ_JACLYY010000005.1"/>
</dbReference>
<organism evidence="2 3">
    <name type="scientific">Faecalicatena fissicatena</name>
    <dbReference type="NCBI Taxonomy" id="290055"/>
    <lineage>
        <taxon>Bacteria</taxon>
        <taxon>Bacillati</taxon>
        <taxon>Bacillota</taxon>
        <taxon>Clostridia</taxon>
        <taxon>Lachnospirales</taxon>
        <taxon>Lachnospiraceae</taxon>
        <taxon>Faecalicatena</taxon>
    </lineage>
</organism>
<comment type="caution">
    <text evidence="2">The sequence shown here is derived from an EMBL/GenBank/DDBJ whole genome shotgun (WGS) entry which is preliminary data.</text>
</comment>
<reference evidence="2 3" key="1">
    <citation type="journal article" date="2021" name="Sci. Rep.">
        <title>The distribution of antibiotic resistance genes in chicken gut microbiota commensals.</title>
        <authorList>
            <person name="Juricova H."/>
            <person name="Matiasovicova J."/>
            <person name="Kubasova T."/>
            <person name="Cejkova D."/>
            <person name="Rychlik I."/>
        </authorList>
    </citation>
    <scope>NUCLEOTIDE SEQUENCE [LARGE SCALE GENOMIC DNA]</scope>
    <source>
        <strain evidence="2 3">An773</strain>
    </source>
</reference>
<evidence type="ECO:0000313" key="3">
    <source>
        <dbReference type="Proteomes" id="UP000716906"/>
    </source>
</evidence>
<accession>A0ABS2E7T4</accession>
<evidence type="ECO:0000259" key="1">
    <source>
        <dbReference type="Pfam" id="PF04230"/>
    </source>
</evidence>
<feature type="domain" description="Polysaccharide pyruvyl transferase" evidence="1">
    <location>
        <begin position="14"/>
        <end position="285"/>
    </location>
</feature>